<keyword evidence="2" id="KW-0539">Nucleus</keyword>
<dbReference type="SUPFAM" id="SSF46689">
    <property type="entry name" value="Homeodomain-like"/>
    <property type="match status" value="1"/>
</dbReference>
<evidence type="ECO:0000256" key="2">
    <source>
        <dbReference type="PROSITE-ProRule" id="PRU00320"/>
    </source>
</evidence>
<gene>
    <name evidence="4" type="ORF">Hamer_G015540</name>
</gene>
<dbReference type="AlphaFoldDB" id="A0A8J5NCJ4"/>
<accession>A0A8J5NCJ4</accession>
<dbReference type="Gene3D" id="3.30.420.10">
    <property type="entry name" value="Ribonuclease H-like superfamily/Ribonuclease H"/>
    <property type="match status" value="1"/>
</dbReference>
<dbReference type="Pfam" id="PF05225">
    <property type="entry name" value="HTH_psq"/>
    <property type="match status" value="1"/>
</dbReference>
<feature type="domain" description="HTH psq-type" evidence="3">
    <location>
        <begin position="1"/>
        <end position="53"/>
    </location>
</feature>
<name>A0A8J5NCJ4_HOMAM</name>
<dbReference type="InterPro" id="IPR036397">
    <property type="entry name" value="RNaseH_sf"/>
</dbReference>
<dbReference type="GO" id="GO:0005634">
    <property type="term" value="C:nucleus"/>
    <property type="evidence" value="ECO:0007669"/>
    <property type="project" value="UniProtKB-SubCell"/>
</dbReference>
<keyword evidence="4" id="KW-0540">Nuclease</keyword>
<organism evidence="4 5">
    <name type="scientific">Homarus americanus</name>
    <name type="common">American lobster</name>
    <dbReference type="NCBI Taxonomy" id="6706"/>
    <lineage>
        <taxon>Eukaryota</taxon>
        <taxon>Metazoa</taxon>
        <taxon>Ecdysozoa</taxon>
        <taxon>Arthropoda</taxon>
        <taxon>Crustacea</taxon>
        <taxon>Multicrustacea</taxon>
        <taxon>Malacostraca</taxon>
        <taxon>Eumalacostraca</taxon>
        <taxon>Eucarida</taxon>
        <taxon>Decapoda</taxon>
        <taxon>Pleocyemata</taxon>
        <taxon>Astacidea</taxon>
        <taxon>Nephropoidea</taxon>
        <taxon>Nephropidae</taxon>
        <taxon>Homarus</taxon>
    </lineage>
</organism>
<dbReference type="Proteomes" id="UP000747542">
    <property type="component" value="Unassembled WGS sequence"/>
</dbReference>
<dbReference type="InterPro" id="IPR004875">
    <property type="entry name" value="DDE_SF_endonuclease_dom"/>
</dbReference>
<dbReference type="Gene3D" id="1.10.10.60">
    <property type="entry name" value="Homeodomain-like"/>
    <property type="match status" value="1"/>
</dbReference>
<keyword evidence="4" id="KW-0378">Hydrolase</keyword>
<evidence type="ECO:0000256" key="1">
    <source>
        <dbReference type="ARBA" id="ARBA00004123"/>
    </source>
</evidence>
<dbReference type="PROSITE" id="PS50960">
    <property type="entry name" value="HTH_PSQ"/>
    <property type="match status" value="1"/>
</dbReference>
<evidence type="ECO:0000313" key="5">
    <source>
        <dbReference type="Proteomes" id="UP000747542"/>
    </source>
</evidence>
<feature type="DNA-binding region" description="H-T-H motif" evidence="2">
    <location>
        <begin position="29"/>
        <end position="49"/>
    </location>
</feature>
<dbReference type="GO" id="GO:0003677">
    <property type="term" value="F:DNA binding"/>
    <property type="evidence" value="ECO:0007669"/>
    <property type="project" value="UniProtKB-UniRule"/>
</dbReference>
<dbReference type="EMBL" id="JAHLQT010003055">
    <property type="protein sequence ID" value="KAG7176713.1"/>
    <property type="molecule type" value="Genomic_DNA"/>
</dbReference>
<reference evidence="4" key="1">
    <citation type="journal article" date="2021" name="Sci. Adv.">
        <title>The American lobster genome reveals insights on longevity, neural, and immune adaptations.</title>
        <authorList>
            <person name="Polinski J.M."/>
            <person name="Zimin A.V."/>
            <person name="Clark K.F."/>
            <person name="Kohn A.B."/>
            <person name="Sadowski N."/>
            <person name="Timp W."/>
            <person name="Ptitsyn A."/>
            <person name="Khanna P."/>
            <person name="Romanova D.Y."/>
            <person name="Williams P."/>
            <person name="Greenwood S.J."/>
            <person name="Moroz L.L."/>
            <person name="Walt D.R."/>
            <person name="Bodnar A.G."/>
        </authorList>
    </citation>
    <scope>NUCLEOTIDE SEQUENCE</scope>
    <source>
        <strain evidence="4">GMGI-L3</strain>
    </source>
</reference>
<keyword evidence="4" id="KW-0255">Endonuclease</keyword>
<keyword evidence="2" id="KW-0238">DNA-binding</keyword>
<evidence type="ECO:0000313" key="4">
    <source>
        <dbReference type="EMBL" id="KAG7176713.1"/>
    </source>
</evidence>
<evidence type="ECO:0000259" key="3">
    <source>
        <dbReference type="PROSITE" id="PS50960"/>
    </source>
</evidence>
<dbReference type="InterPro" id="IPR009057">
    <property type="entry name" value="Homeodomain-like_sf"/>
</dbReference>
<dbReference type="Pfam" id="PF03184">
    <property type="entry name" value="DDE_1"/>
    <property type="match status" value="1"/>
</dbReference>
<proteinExistence type="predicted"/>
<dbReference type="GO" id="GO:0004519">
    <property type="term" value="F:endonuclease activity"/>
    <property type="evidence" value="ECO:0007669"/>
    <property type="project" value="UniProtKB-KW"/>
</dbReference>
<dbReference type="InterPro" id="IPR007889">
    <property type="entry name" value="HTH_Psq"/>
</dbReference>
<keyword evidence="5" id="KW-1185">Reference proteome</keyword>
<protein>
    <submittedName>
        <fullName evidence="4">Putative DDE superfamily endonuclease and helix-turn-helix Psq domain-containing protein</fullName>
    </submittedName>
</protein>
<comment type="caution">
    <text evidence="4">The sequence shown here is derived from an EMBL/GenBank/DDBJ whole genome shotgun (WGS) entry which is preliminary data.</text>
</comment>
<comment type="subcellular location">
    <subcellularLocation>
        <location evidence="1 2">Nucleus</location>
    </subcellularLocation>
</comment>
<sequence length="346" mass="39506">MGGRKKYSQYNQETLLEALDAVCEGKMSQRQAAREYGVPLTTLHDRLMSCNKTSSNPRLNLFTTQEEHRIVDYFRQWAEVGFLRTKLDVQEVMHSFLRKLRAQGRNNPLKDDRPGPFWYQTFFRRHPHLCLCTPDDLLAYKLGVIKHKMHFWKENLDVFCSNRGFTDAMTNPSRIYTADETTFFLCSGAGIVHAPHCPKNVLDRAKTENSSITVFMSLCADGRTLPGAITSPSGTPCSSDKSSIFQDWLLTESGCGFMTPEIFQEYLSQVFMPWIQNAGIETPVWLFLDSRCSYLSPEVWEFCLQHQIILYSLLHSSPQLLQPLCCLQASRSFLEGAGVGADDERQ</sequence>